<feature type="transmembrane region" description="Helical" evidence="1">
    <location>
        <begin position="229"/>
        <end position="250"/>
    </location>
</feature>
<evidence type="ECO:0000313" key="3">
    <source>
        <dbReference type="Proteomes" id="UP001168380"/>
    </source>
</evidence>
<reference evidence="2" key="1">
    <citation type="submission" date="2023-07" db="EMBL/GenBank/DDBJ databases">
        <title>Gilvimarinus algae sp. nov., isolated from the surface of Kelp.</title>
        <authorList>
            <person name="Sun Y.Y."/>
            <person name="Gong Y."/>
            <person name="Du Z.J."/>
        </authorList>
    </citation>
    <scope>NUCLEOTIDE SEQUENCE</scope>
    <source>
        <strain evidence="2">SDUM040014</strain>
    </source>
</reference>
<sequence>MSIKIYYDGKCPFCRSYTQYLRLKESQGEPQLIDVRIDEASRLMLRSEGFDLDRGMVVDVKGRLYSGEKAVAVLAGLSSKSNLFNRINGWLFSSVYLAAIFYPVLRLGRNLVLLVLGVRPVNENPENQNLILFSCCWGFFSVLHVLVYSYQYGVDLFWSTYLVAAAGFLLFVRPDKVLLLLALLLLGVFDAWLQMPSFSNHTIIKNFFLLAIIFSGLTCAWRGDSWSDWFEVVAPVGRALLLMMYVFGVFHKLNSGFLDPSVSCAVELWRSMPWPLYLVDWGWARYLFIYGTLIAEVAILVFLLVPRFRHCGVLLGIAFHMMLALSNYAMYTAFSMLSVVLHILFISRASAKAIIEDPLSRRFLSLSRSWRGWIIAAAYLSVIRVLAWMNVFWAVTLVWFFWVVPFLWIVFKYGKDKRDHRVSAVFFSKKPLLNVISLLFFVNCITPYLGLKTAQSINMFANLRLEDGVSNHLVLSSPPGPFLYLENVVRIVSSTGVDYFNYVKANQLYITYYDFLNRLEQHPAAIVSYEREGHIYLDKTAEDLSVEMEKVLHPEWVRKWFHFIPVDLNTPKACALDR</sequence>
<keyword evidence="1" id="KW-0812">Transmembrane</keyword>
<feature type="transmembrane region" description="Helical" evidence="1">
    <location>
        <begin position="156"/>
        <end position="172"/>
    </location>
</feature>
<feature type="transmembrane region" description="Helical" evidence="1">
    <location>
        <begin position="87"/>
        <end position="105"/>
    </location>
</feature>
<dbReference type="Proteomes" id="UP001168380">
    <property type="component" value="Unassembled WGS sequence"/>
</dbReference>
<feature type="transmembrane region" description="Helical" evidence="1">
    <location>
        <begin position="287"/>
        <end position="308"/>
    </location>
</feature>
<dbReference type="RefSeq" id="WP_302713319.1">
    <property type="nucleotide sequence ID" value="NZ_JAULRT010000059.1"/>
</dbReference>
<dbReference type="EMBL" id="JAULRT010000059">
    <property type="protein sequence ID" value="MDO3382822.1"/>
    <property type="molecule type" value="Genomic_DNA"/>
</dbReference>
<keyword evidence="1" id="KW-0472">Membrane</keyword>
<name>A0ABT8TFF6_9GAMM</name>
<comment type="caution">
    <text evidence="2">The sequence shown here is derived from an EMBL/GenBank/DDBJ whole genome shotgun (WGS) entry which is preliminary data.</text>
</comment>
<feature type="transmembrane region" description="Helical" evidence="1">
    <location>
        <begin position="432"/>
        <end position="451"/>
    </location>
</feature>
<feature type="transmembrane region" description="Helical" evidence="1">
    <location>
        <begin position="178"/>
        <end position="195"/>
    </location>
</feature>
<dbReference type="Pfam" id="PF04134">
    <property type="entry name" value="DCC1-like"/>
    <property type="match status" value="1"/>
</dbReference>
<proteinExistence type="predicted"/>
<accession>A0ABT8TFF6</accession>
<evidence type="ECO:0000313" key="2">
    <source>
        <dbReference type="EMBL" id="MDO3382822.1"/>
    </source>
</evidence>
<gene>
    <name evidence="2" type="ORF">QWI16_11650</name>
</gene>
<evidence type="ECO:0000256" key="1">
    <source>
        <dbReference type="SAM" id="Phobius"/>
    </source>
</evidence>
<keyword evidence="3" id="KW-1185">Reference proteome</keyword>
<dbReference type="InterPro" id="IPR007263">
    <property type="entry name" value="DCC1-like"/>
</dbReference>
<organism evidence="2 3">
    <name type="scientific">Gilvimarinus algae</name>
    <dbReference type="NCBI Taxonomy" id="3058037"/>
    <lineage>
        <taxon>Bacteria</taxon>
        <taxon>Pseudomonadati</taxon>
        <taxon>Pseudomonadota</taxon>
        <taxon>Gammaproteobacteria</taxon>
        <taxon>Cellvibrionales</taxon>
        <taxon>Cellvibrionaceae</taxon>
        <taxon>Gilvimarinus</taxon>
    </lineage>
</organism>
<keyword evidence="1" id="KW-1133">Transmembrane helix</keyword>
<protein>
    <submittedName>
        <fullName evidence="2">DCC1-like thiol-disulfide oxidoreductase family protein</fullName>
    </submittedName>
</protein>
<feature type="transmembrane region" description="Helical" evidence="1">
    <location>
        <begin position="393"/>
        <end position="411"/>
    </location>
</feature>